<feature type="compositionally biased region" description="Low complexity" evidence="1">
    <location>
        <begin position="733"/>
        <end position="743"/>
    </location>
</feature>
<feature type="compositionally biased region" description="Polar residues" evidence="1">
    <location>
        <begin position="563"/>
        <end position="573"/>
    </location>
</feature>
<feature type="compositionally biased region" description="Polar residues" evidence="1">
    <location>
        <begin position="809"/>
        <end position="818"/>
    </location>
</feature>
<feature type="compositionally biased region" description="Basic and acidic residues" evidence="1">
    <location>
        <begin position="844"/>
        <end position="870"/>
    </location>
</feature>
<feature type="compositionally biased region" description="Low complexity" evidence="1">
    <location>
        <begin position="509"/>
        <end position="526"/>
    </location>
</feature>
<accession>A0AAV3Y6G0</accession>
<feature type="region of interest" description="Disordered" evidence="1">
    <location>
        <begin position="44"/>
        <end position="82"/>
    </location>
</feature>
<evidence type="ECO:0000313" key="2">
    <source>
        <dbReference type="EMBL" id="GFN82835.1"/>
    </source>
</evidence>
<feature type="compositionally biased region" description="Basic and acidic residues" evidence="1">
    <location>
        <begin position="676"/>
        <end position="708"/>
    </location>
</feature>
<dbReference type="GO" id="GO:0036064">
    <property type="term" value="C:ciliary basal body"/>
    <property type="evidence" value="ECO:0007669"/>
    <property type="project" value="TreeGrafter"/>
</dbReference>
<dbReference type="AlphaFoldDB" id="A0AAV3Y6G0"/>
<comment type="caution">
    <text evidence="2">The sequence shown here is derived from an EMBL/GenBank/DDBJ whole genome shotgun (WGS) entry which is preliminary data.</text>
</comment>
<feature type="compositionally biased region" description="Acidic residues" evidence="1">
    <location>
        <begin position="875"/>
        <end position="887"/>
    </location>
</feature>
<feature type="region of interest" description="Disordered" evidence="1">
    <location>
        <begin position="471"/>
        <end position="573"/>
    </location>
</feature>
<feature type="compositionally biased region" description="Basic and acidic residues" evidence="1">
    <location>
        <begin position="192"/>
        <end position="207"/>
    </location>
</feature>
<feature type="region of interest" description="Disordered" evidence="1">
    <location>
        <begin position="355"/>
        <end position="400"/>
    </location>
</feature>
<feature type="compositionally biased region" description="Polar residues" evidence="1">
    <location>
        <begin position="774"/>
        <end position="794"/>
    </location>
</feature>
<feature type="compositionally biased region" description="Low complexity" evidence="1">
    <location>
        <begin position="170"/>
        <end position="180"/>
    </location>
</feature>
<feature type="region of interest" description="Disordered" evidence="1">
    <location>
        <begin position="596"/>
        <end position="898"/>
    </location>
</feature>
<feature type="compositionally biased region" description="Polar residues" evidence="1">
    <location>
        <begin position="642"/>
        <end position="651"/>
    </location>
</feature>
<feature type="compositionally biased region" description="Basic and acidic residues" evidence="1">
    <location>
        <begin position="266"/>
        <end position="289"/>
    </location>
</feature>
<dbReference type="Pfam" id="PF15244">
    <property type="entry name" value="HSD3"/>
    <property type="match status" value="2"/>
</dbReference>
<feature type="compositionally biased region" description="Polar residues" evidence="1">
    <location>
        <begin position="486"/>
        <end position="501"/>
    </location>
</feature>
<keyword evidence="3" id="KW-1185">Reference proteome</keyword>
<dbReference type="GO" id="GO:0005930">
    <property type="term" value="C:axoneme"/>
    <property type="evidence" value="ECO:0007669"/>
    <property type="project" value="TreeGrafter"/>
</dbReference>
<feature type="compositionally biased region" description="Acidic residues" evidence="1">
    <location>
        <begin position="609"/>
        <end position="621"/>
    </location>
</feature>
<sequence length="898" mass="99422">MAAKLKGNLGLKSSPLAPTACKLSTQYLVLDHMTNHYNKIAKAKPAIDSKPPKSLSTSQKLRDRRNREKIVHSPRPRAVTSMSHDGFQTYQDVLNDEPEDDEEKLVHSIMKSTLLGKSHSTSAVRESYDADVKNLYQHQQGGRDSRYSYTYSARPGSARSIQSGHSLGPSASRLPMSSSSHDPTKITYQGDVLEKRPYLFTEPERPFTPRTLKNNHQSRLKSSKCYNPPPVKSSLQTKLHADKHPQPAPEVRLAPRPRPRSNSKRLQQERDADGYLLEQDSHGRRRDSFHGLGETMETTGQLSESMLMDITLQSRDGRHFQPQKHEARGGQDGQNVPPLAISMDQDHMNWLQEQASKAQVRARNRDQLRSSSLHSDDDALRPTTAEAEQNLPHNGPGLRESIKRETMKKEEDQKYLAFAKEVTDDVLSRGICTDSVLNRVFENHIERKKEQLDVGRMREVIQDLRRDLGLRDSSAERTPHAALSDANYNNRSLTAPVTVETNGEEGNGSSNQLPSSSSKGTTVSTSAKDDTSSTLSPANHFEGEKNKINNGNSTSLEPLHVMSSPSDNGGLTSSATLESVSSFKFGQTGDMVDTITSEAILEDSAREREEEEAGREDESDELTATQALKQYEFDLTVKEGTAEQSATTGTSSREESEGTAHSNSNRKEQIVASRRSKLERPATGERRKEPEANGEETKSESANERGGEGAELVGNNHRSRRREEHRLRKAKASENLSSQNSSLEESEKIKSSSGGSFRKDEAVSVPVASARSSEYSATGTASTGQGFDNSQASENSKHAPGDADDDVTSVKSSASSQRPAVRPRTRTKLEQARQGPSQSQVDSMSDRTESTAPETRGKDQQQSSHPKEEQVTDGYYEDDYEEDEDVDESTHRTSDDDF</sequence>
<evidence type="ECO:0000256" key="1">
    <source>
        <dbReference type="SAM" id="MobiDB-lite"/>
    </source>
</evidence>
<feature type="region of interest" description="Disordered" evidence="1">
    <location>
        <begin position="155"/>
        <end position="293"/>
    </location>
</feature>
<evidence type="ECO:0000313" key="3">
    <source>
        <dbReference type="Proteomes" id="UP000735302"/>
    </source>
</evidence>
<feature type="compositionally biased region" description="Basic and acidic residues" evidence="1">
    <location>
        <begin position="631"/>
        <end position="641"/>
    </location>
</feature>
<feature type="compositionally biased region" description="Basic and acidic residues" evidence="1">
    <location>
        <begin position="363"/>
        <end position="380"/>
    </location>
</feature>
<name>A0AAV3Y6G0_9GAST</name>
<reference evidence="2 3" key="1">
    <citation type="journal article" date="2021" name="Elife">
        <title>Chloroplast acquisition without the gene transfer in kleptoplastic sea slugs, Plakobranchus ocellatus.</title>
        <authorList>
            <person name="Maeda T."/>
            <person name="Takahashi S."/>
            <person name="Yoshida T."/>
            <person name="Shimamura S."/>
            <person name="Takaki Y."/>
            <person name="Nagai Y."/>
            <person name="Toyoda A."/>
            <person name="Suzuki Y."/>
            <person name="Arimoto A."/>
            <person name="Ishii H."/>
            <person name="Satoh N."/>
            <person name="Nishiyama T."/>
            <person name="Hasebe M."/>
            <person name="Maruyama T."/>
            <person name="Minagawa J."/>
            <person name="Obokata J."/>
            <person name="Shigenobu S."/>
        </authorList>
    </citation>
    <scope>NUCLEOTIDE SEQUENCE [LARGE SCALE GENOMIC DNA]</scope>
</reference>
<feature type="compositionally biased region" description="Basic and acidic residues" evidence="1">
    <location>
        <begin position="888"/>
        <end position="898"/>
    </location>
</feature>
<dbReference type="Proteomes" id="UP000735302">
    <property type="component" value="Unassembled WGS sequence"/>
</dbReference>
<dbReference type="EMBL" id="BLXT01001042">
    <property type="protein sequence ID" value="GFN82835.1"/>
    <property type="molecule type" value="Genomic_DNA"/>
</dbReference>
<proteinExistence type="predicted"/>
<dbReference type="PANTHER" id="PTHR14917:SF4">
    <property type="entry name" value="SPERMATOGENESIS-ASSOCIATED 7"/>
    <property type="match status" value="1"/>
</dbReference>
<dbReference type="GO" id="GO:0000226">
    <property type="term" value="P:microtubule cytoskeleton organization"/>
    <property type="evidence" value="ECO:0007669"/>
    <property type="project" value="TreeGrafter"/>
</dbReference>
<feature type="compositionally biased region" description="Low complexity" evidence="1">
    <location>
        <begin position="763"/>
        <end position="773"/>
    </location>
</feature>
<gene>
    <name evidence="2" type="ORF">PoB_000934100</name>
</gene>
<feature type="compositionally biased region" description="Polar residues" evidence="1">
    <location>
        <begin position="834"/>
        <end position="843"/>
    </location>
</feature>
<dbReference type="PANTHER" id="PTHR14917">
    <property type="entry name" value="SPERMATOGENESIS-ASSOCIATED PROTEIN 7"/>
    <property type="match status" value="1"/>
</dbReference>
<dbReference type="InterPro" id="IPR029357">
    <property type="entry name" value="SPATA7"/>
</dbReference>
<organism evidence="2 3">
    <name type="scientific">Plakobranchus ocellatus</name>
    <dbReference type="NCBI Taxonomy" id="259542"/>
    <lineage>
        <taxon>Eukaryota</taxon>
        <taxon>Metazoa</taxon>
        <taxon>Spiralia</taxon>
        <taxon>Lophotrochozoa</taxon>
        <taxon>Mollusca</taxon>
        <taxon>Gastropoda</taxon>
        <taxon>Heterobranchia</taxon>
        <taxon>Euthyneura</taxon>
        <taxon>Panpulmonata</taxon>
        <taxon>Sacoglossa</taxon>
        <taxon>Placobranchoidea</taxon>
        <taxon>Plakobranchidae</taxon>
        <taxon>Plakobranchus</taxon>
    </lineage>
</organism>
<protein>
    <submittedName>
        <fullName evidence="2">Spermatogenesis-associated protein 7</fullName>
    </submittedName>
</protein>